<dbReference type="RefSeq" id="WP_379811647.1">
    <property type="nucleotide sequence ID" value="NZ_JANHDL010000002.1"/>
</dbReference>
<dbReference type="InterPro" id="IPR001222">
    <property type="entry name" value="Znf_TFIIS"/>
</dbReference>
<accession>A0ABD6BY70</accession>
<keyword evidence="3" id="KW-0862">Zinc</keyword>
<dbReference type="EMBL" id="JBHUDB010000001">
    <property type="protein sequence ID" value="MFD1569535.1"/>
    <property type="molecule type" value="Genomic_DNA"/>
</dbReference>
<protein>
    <recommendedName>
        <fullName evidence="4">TFIIS-type domain-containing protein</fullName>
    </recommendedName>
</protein>
<evidence type="ECO:0000256" key="2">
    <source>
        <dbReference type="ARBA" id="ARBA00022771"/>
    </source>
</evidence>
<reference evidence="5 6" key="1">
    <citation type="journal article" date="2019" name="Int. J. Syst. Evol. Microbiol.">
        <title>The Global Catalogue of Microorganisms (GCM) 10K type strain sequencing project: providing services to taxonomists for standard genome sequencing and annotation.</title>
        <authorList>
            <consortium name="The Broad Institute Genomics Platform"/>
            <consortium name="The Broad Institute Genome Sequencing Center for Infectious Disease"/>
            <person name="Wu L."/>
            <person name="Ma J."/>
        </authorList>
    </citation>
    <scope>NUCLEOTIDE SEQUENCE [LARGE SCALE GENOMIC DNA]</scope>
    <source>
        <strain evidence="5 6">CGMCC 1.12689</strain>
    </source>
</reference>
<keyword evidence="6" id="KW-1185">Reference proteome</keyword>
<proteinExistence type="predicted"/>
<dbReference type="Proteomes" id="UP001597185">
    <property type="component" value="Unassembled WGS sequence"/>
</dbReference>
<dbReference type="AlphaFoldDB" id="A0ABD6BY70"/>
<feature type="domain" description="TFIIS-type" evidence="4">
    <location>
        <begin position="13"/>
        <end position="26"/>
    </location>
</feature>
<evidence type="ECO:0000313" key="6">
    <source>
        <dbReference type="Proteomes" id="UP001597185"/>
    </source>
</evidence>
<dbReference type="Pfam" id="PF01096">
    <property type="entry name" value="Zn_ribbon_TFIIS"/>
    <property type="match status" value="1"/>
</dbReference>
<organism evidence="5 6">
    <name type="scientific">Halorubrum laminariae</name>
    <dbReference type="NCBI Taxonomy" id="1433523"/>
    <lineage>
        <taxon>Archaea</taxon>
        <taxon>Methanobacteriati</taxon>
        <taxon>Methanobacteriota</taxon>
        <taxon>Stenosarchaea group</taxon>
        <taxon>Halobacteria</taxon>
        <taxon>Halobacteriales</taxon>
        <taxon>Haloferacaceae</taxon>
        <taxon>Halorubrum</taxon>
    </lineage>
</organism>
<evidence type="ECO:0000259" key="4">
    <source>
        <dbReference type="Pfam" id="PF01096"/>
    </source>
</evidence>
<dbReference type="GO" id="GO:0008270">
    <property type="term" value="F:zinc ion binding"/>
    <property type="evidence" value="ECO:0007669"/>
    <property type="project" value="UniProtKB-KW"/>
</dbReference>
<comment type="caution">
    <text evidence="5">The sequence shown here is derived from an EMBL/GenBank/DDBJ whole genome shotgun (WGS) entry which is preliminary data.</text>
</comment>
<evidence type="ECO:0000256" key="1">
    <source>
        <dbReference type="ARBA" id="ARBA00022723"/>
    </source>
</evidence>
<evidence type="ECO:0000313" key="5">
    <source>
        <dbReference type="EMBL" id="MFD1569535.1"/>
    </source>
</evidence>
<dbReference type="SUPFAM" id="SSF57783">
    <property type="entry name" value="Zinc beta-ribbon"/>
    <property type="match status" value="1"/>
</dbReference>
<gene>
    <name evidence="5" type="ORF">ACFR9T_02850</name>
</gene>
<keyword evidence="1" id="KW-0479">Metal-binding</keyword>
<evidence type="ECO:0000256" key="3">
    <source>
        <dbReference type="ARBA" id="ARBA00022833"/>
    </source>
</evidence>
<sequence length="29" mass="3621">MIRRVLYVLYIATPFFKCKECGHRWRGYN</sequence>
<dbReference type="Gene3D" id="2.20.25.10">
    <property type="match status" value="1"/>
</dbReference>
<name>A0ABD6BY70_9EURY</name>
<keyword evidence="2" id="KW-0863">Zinc-finger</keyword>